<organism evidence="1 2">
    <name type="scientific">Ramularia collo-cygni</name>
    <dbReference type="NCBI Taxonomy" id="112498"/>
    <lineage>
        <taxon>Eukaryota</taxon>
        <taxon>Fungi</taxon>
        <taxon>Dikarya</taxon>
        <taxon>Ascomycota</taxon>
        <taxon>Pezizomycotina</taxon>
        <taxon>Dothideomycetes</taxon>
        <taxon>Dothideomycetidae</taxon>
        <taxon>Mycosphaerellales</taxon>
        <taxon>Mycosphaerellaceae</taxon>
        <taxon>Ramularia</taxon>
    </lineage>
</organism>
<dbReference type="Proteomes" id="UP000225277">
    <property type="component" value="Unassembled WGS sequence"/>
</dbReference>
<dbReference type="PANTHER" id="PTHR42678:SF34">
    <property type="entry name" value="OS04G0183300 PROTEIN"/>
    <property type="match status" value="1"/>
</dbReference>
<dbReference type="AlphaFoldDB" id="A0A2D3UWF2"/>
<sequence>MEREYAQAIKRLGEAEGITVQHPITIQSLESLQAHDADWVRFIAFREARSAVDEYCSLLDSGSIHSMADIRDWNENHADVVMPPGSNQNDISSCLSLGASHTVEQELNSAKASARRIAACEGLDKVYAKYDINLIAAPGDSFVYCHAAAAGYPMISMPLSTLEYNGRPHGLSLIAQASHEALLIRFMETFHKVFPARPEPPLRG</sequence>
<protein>
    <recommendedName>
        <fullName evidence="3">Amidase domain-containing protein</fullName>
    </recommendedName>
</protein>
<accession>A0A2D3UWF2</accession>
<dbReference type="OrthoDB" id="566138at2759"/>
<dbReference type="GeneID" id="35597598"/>
<dbReference type="EMBL" id="FJUY01000003">
    <property type="protein sequence ID" value="CZT16547.1"/>
    <property type="molecule type" value="Genomic_DNA"/>
</dbReference>
<dbReference type="InterPro" id="IPR036928">
    <property type="entry name" value="AS_sf"/>
</dbReference>
<dbReference type="SUPFAM" id="SSF75304">
    <property type="entry name" value="Amidase signature (AS) enzymes"/>
    <property type="match status" value="1"/>
</dbReference>
<name>A0A2D3UWF2_9PEZI</name>
<gene>
    <name evidence="1" type="ORF">RCC_02381</name>
</gene>
<proteinExistence type="predicted"/>
<keyword evidence="2" id="KW-1185">Reference proteome</keyword>
<evidence type="ECO:0000313" key="2">
    <source>
        <dbReference type="Proteomes" id="UP000225277"/>
    </source>
</evidence>
<evidence type="ECO:0000313" key="1">
    <source>
        <dbReference type="EMBL" id="CZT16547.1"/>
    </source>
</evidence>
<dbReference type="STRING" id="112498.A0A2D3UWF2"/>
<dbReference type="Gene3D" id="3.90.1300.10">
    <property type="entry name" value="Amidase signature (AS) domain"/>
    <property type="match status" value="1"/>
</dbReference>
<evidence type="ECO:0008006" key="3">
    <source>
        <dbReference type="Google" id="ProtNLM"/>
    </source>
</evidence>
<dbReference type="RefSeq" id="XP_023623440.1">
    <property type="nucleotide sequence ID" value="XM_023767672.1"/>
</dbReference>
<dbReference type="PANTHER" id="PTHR42678">
    <property type="entry name" value="AMIDASE"/>
    <property type="match status" value="1"/>
</dbReference>
<reference evidence="1 2" key="1">
    <citation type="submission" date="2016-03" db="EMBL/GenBank/DDBJ databases">
        <authorList>
            <person name="Ploux O."/>
        </authorList>
    </citation>
    <scope>NUCLEOTIDE SEQUENCE [LARGE SCALE GENOMIC DNA]</scope>
    <source>
        <strain evidence="1 2">URUG2</strain>
    </source>
</reference>